<sequence length="642" mass="67626">MPTRPAPPVRVGCPPRAVRAVRRARAHCPPQAARALAVHRARGPVRCVRVRGRAVHDRAPWPGALFAACNTRSPRTAHGQAARIRAGARSRMHSARARCARPVPHAQRTRALRPAGPARAVPAAAGATQALAAPTVPARTPAPPACCTRSLAVARPPCPLPPAPRTRCARCARARSRCARPPPSPAHRARCRMRWPGACCAQLVPRAPAPCTRSLRTPCPHPAACARLPSRVLAPAGPAPAPAVRCARPPSLVRHRSPAVPAAACTAHARAAPGRSRAHLRRALAAPAVHALPLRPPAAHALHALARSLAHCACARPVPRPPACAAHALAAPASPAPAVPAPGPTACARCLAAGTRTCYAVHFRDPPLPALQRPCHARAPARNSTRPVPASTCTPHACARTPCIDTHPYAPTCPSVHVRTRTHARPRLAPGPCTCAPARPASHLHCHARARLAPDLPNPSRACARVRARAVPGYACPALPPLHAPTPALAAPATPAAPVPAPTPAYLLCPLRPRPHTRFTPPPQIHVRPSLRPLAPCTRARARRHTRSHPRACVRVRAHTPCPVPVPTPAYAPALGACRTGPAHATVPVRVHAVPAPTHLPPRALPPLCMRPGMRMRRAHARPYAGAMTVFIVKKYVLIDEV</sequence>
<comment type="caution">
    <text evidence="2">The sequence shown here is derived from an EMBL/GenBank/DDBJ whole genome shotgun (WGS) entry which is preliminary data.</text>
</comment>
<evidence type="ECO:0000256" key="1">
    <source>
        <dbReference type="SAM" id="MobiDB-lite"/>
    </source>
</evidence>
<gene>
    <name evidence="2" type="ORF">GGX14DRAFT_554218</name>
</gene>
<reference evidence="2" key="1">
    <citation type="submission" date="2023-03" db="EMBL/GenBank/DDBJ databases">
        <title>Massive genome expansion in bonnet fungi (Mycena s.s.) driven by repeated elements and novel gene families across ecological guilds.</title>
        <authorList>
            <consortium name="Lawrence Berkeley National Laboratory"/>
            <person name="Harder C.B."/>
            <person name="Miyauchi S."/>
            <person name="Viragh M."/>
            <person name="Kuo A."/>
            <person name="Thoen E."/>
            <person name="Andreopoulos B."/>
            <person name="Lu D."/>
            <person name="Skrede I."/>
            <person name="Drula E."/>
            <person name="Henrissat B."/>
            <person name="Morin E."/>
            <person name="Kohler A."/>
            <person name="Barry K."/>
            <person name="LaButti K."/>
            <person name="Morin E."/>
            <person name="Salamov A."/>
            <person name="Lipzen A."/>
            <person name="Mereny Z."/>
            <person name="Hegedus B."/>
            <person name="Baldrian P."/>
            <person name="Stursova M."/>
            <person name="Weitz H."/>
            <person name="Taylor A."/>
            <person name="Grigoriev I.V."/>
            <person name="Nagy L.G."/>
            <person name="Martin F."/>
            <person name="Kauserud H."/>
        </authorList>
    </citation>
    <scope>NUCLEOTIDE SEQUENCE</scope>
    <source>
        <strain evidence="2">9144</strain>
    </source>
</reference>
<dbReference type="Proteomes" id="UP001219525">
    <property type="component" value="Unassembled WGS sequence"/>
</dbReference>
<dbReference type="AlphaFoldDB" id="A0AAD6YW23"/>
<keyword evidence="3" id="KW-1185">Reference proteome</keyword>
<organism evidence="2 3">
    <name type="scientific">Mycena pura</name>
    <dbReference type="NCBI Taxonomy" id="153505"/>
    <lineage>
        <taxon>Eukaryota</taxon>
        <taxon>Fungi</taxon>
        <taxon>Dikarya</taxon>
        <taxon>Basidiomycota</taxon>
        <taxon>Agaricomycotina</taxon>
        <taxon>Agaricomycetes</taxon>
        <taxon>Agaricomycetidae</taxon>
        <taxon>Agaricales</taxon>
        <taxon>Marasmiineae</taxon>
        <taxon>Mycenaceae</taxon>
        <taxon>Mycena</taxon>
    </lineage>
</organism>
<evidence type="ECO:0000313" key="3">
    <source>
        <dbReference type="Proteomes" id="UP001219525"/>
    </source>
</evidence>
<proteinExistence type="predicted"/>
<dbReference type="EMBL" id="JARJCW010000001">
    <property type="protein sequence ID" value="KAJ7230738.1"/>
    <property type="molecule type" value="Genomic_DNA"/>
</dbReference>
<protein>
    <submittedName>
        <fullName evidence="2">Uncharacterized protein</fullName>
    </submittedName>
</protein>
<accession>A0AAD6YW23</accession>
<feature type="region of interest" description="Disordered" evidence="1">
    <location>
        <begin position="94"/>
        <end position="115"/>
    </location>
</feature>
<name>A0AAD6YW23_9AGAR</name>
<evidence type="ECO:0000313" key="2">
    <source>
        <dbReference type="EMBL" id="KAJ7230738.1"/>
    </source>
</evidence>